<dbReference type="Gene3D" id="3.40.50.150">
    <property type="entry name" value="Vaccinia Virus protein VP39"/>
    <property type="match status" value="1"/>
</dbReference>
<protein>
    <recommendedName>
        <fullName evidence="5">Ribosomal protein L11 methyltransferase</fullName>
    </recommendedName>
</protein>
<evidence type="ECO:0000256" key="1">
    <source>
        <dbReference type="ARBA" id="ARBA00022603"/>
    </source>
</evidence>
<dbReference type="CDD" id="cd02440">
    <property type="entry name" value="AdoMet_MTases"/>
    <property type="match status" value="1"/>
</dbReference>
<keyword evidence="1" id="KW-0489">Methyltransferase</keyword>
<evidence type="ECO:0000313" key="3">
    <source>
        <dbReference type="EMBL" id="BCS97795.1"/>
    </source>
</evidence>
<evidence type="ECO:0008006" key="5">
    <source>
        <dbReference type="Google" id="ProtNLM"/>
    </source>
</evidence>
<proteinExistence type="predicted"/>
<organism evidence="3 4">
    <name type="scientific">Desulfoluna limicola</name>
    <dbReference type="NCBI Taxonomy" id="2810562"/>
    <lineage>
        <taxon>Bacteria</taxon>
        <taxon>Pseudomonadati</taxon>
        <taxon>Thermodesulfobacteriota</taxon>
        <taxon>Desulfobacteria</taxon>
        <taxon>Desulfobacterales</taxon>
        <taxon>Desulfolunaceae</taxon>
        <taxon>Desulfoluna</taxon>
    </lineage>
</organism>
<reference evidence="3 4" key="1">
    <citation type="submission" date="2021-02" db="EMBL/GenBank/DDBJ databases">
        <title>Complete genome of Desulfoluna sp. strain ASN36.</title>
        <authorList>
            <person name="Takahashi A."/>
            <person name="Kojima H."/>
            <person name="Fukui M."/>
        </authorList>
    </citation>
    <scope>NUCLEOTIDE SEQUENCE [LARGE SCALE GENOMIC DNA]</scope>
    <source>
        <strain evidence="3 4">ASN36</strain>
    </source>
</reference>
<dbReference type="SUPFAM" id="SSF53335">
    <property type="entry name" value="S-adenosyl-L-methionine-dependent methyltransferases"/>
    <property type="match status" value="1"/>
</dbReference>
<evidence type="ECO:0000313" key="4">
    <source>
        <dbReference type="Proteomes" id="UP001320148"/>
    </source>
</evidence>
<keyword evidence="4" id="KW-1185">Reference proteome</keyword>
<dbReference type="PANTHER" id="PTHR43648">
    <property type="entry name" value="ELECTRON TRANSFER FLAVOPROTEIN BETA SUBUNIT LYSINE METHYLTRANSFERASE"/>
    <property type="match status" value="1"/>
</dbReference>
<evidence type="ECO:0000256" key="2">
    <source>
        <dbReference type="ARBA" id="ARBA00022679"/>
    </source>
</evidence>
<dbReference type="Pfam" id="PF06325">
    <property type="entry name" value="PrmA"/>
    <property type="match status" value="1"/>
</dbReference>
<dbReference type="Proteomes" id="UP001320148">
    <property type="component" value="Chromosome"/>
</dbReference>
<name>A0ABM7PL36_9BACT</name>
<gene>
    <name evidence="3" type="ORF">DSLASN_34270</name>
</gene>
<dbReference type="InterPro" id="IPR050078">
    <property type="entry name" value="Ribosomal_L11_MeTrfase_PrmA"/>
</dbReference>
<sequence length="283" mass="30746">MMSPETDRNAQPSPSDALFIYYLEGVIHPATPIDHGDFLGNWVEEHSTFLFFGSPADDTVKGLCLSMPHLTFIDRYDMDYEQWQGGDAEPFSAGQLTVIPYRRGSAPEGNPGPREIFLDAGVVFGNGAHPTTSCCLTLLAEIGPRLAGKTVLDLGTGTGLLALGAARLGAPRVLAVDLNHLAVSTTLTNARMNKLDRQILAVQGRAEEMVHAAADLVVANIHYDIMKQLVVSEGFLRKNEAILSGLMTSEARKIEKRLTLNGFVVASHRSPDGIWHTFHVNRG</sequence>
<dbReference type="InterPro" id="IPR029063">
    <property type="entry name" value="SAM-dependent_MTases_sf"/>
</dbReference>
<accession>A0ABM7PL36</accession>
<dbReference type="RefSeq" id="WP_236889200.1">
    <property type="nucleotide sequence ID" value="NZ_AP024488.1"/>
</dbReference>
<dbReference type="PANTHER" id="PTHR43648:SF1">
    <property type="entry name" value="ELECTRON TRANSFER FLAVOPROTEIN BETA SUBUNIT LYSINE METHYLTRANSFERASE"/>
    <property type="match status" value="1"/>
</dbReference>
<keyword evidence="2" id="KW-0808">Transferase</keyword>
<dbReference type="EMBL" id="AP024488">
    <property type="protein sequence ID" value="BCS97795.1"/>
    <property type="molecule type" value="Genomic_DNA"/>
</dbReference>